<accession>A0A6C0CSK6</accession>
<reference evidence="1" key="1">
    <citation type="journal article" date="2020" name="Nature">
        <title>Giant virus diversity and host interactions through global metagenomics.</title>
        <authorList>
            <person name="Schulz F."/>
            <person name="Roux S."/>
            <person name="Paez-Espino D."/>
            <person name="Jungbluth S."/>
            <person name="Walsh D.A."/>
            <person name="Denef V.J."/>
            <person name="McMahon K.D."/>
            <person name="Konstantinidis K.T."/>
            <person name="Eloe-Fadrosh E.A."/>
            <person name="Kyrpides N.C."/>
            <person name="Woyke T."/>
        </authorList>
    </citation>
    <scope>NUCLEOTIDE SEQUENCE</scope>
    <source>
        <strain evidence="1">GVMAG-M-3300021473-15</strain>
    </source>
</reference>
<dbReference type="AlphaFoldDB" id="A0A6C0CSK6"/>
<organism evidence="1">
    <name type="scientific">viral metagenome</name>
    <dbReference type="NCBI Taxonomy" id="1070528"/>
    <lineage>
        <taxon>unclassified sequences</taxon>
        <taxon>metagenomes</taxon>
        <taxon>organismal metagenomes</taxon>
    </lineage>
</organism>
<proteinExistence type="predicted"/>
<dbReference type="EMBL" id="MN739474">
    <property type="protein sequence ID" value="QHT06679.1"/>
    <property type="molecule type" value="Genomic_DNA"/>
</dbReference>
<name>A0A6C0CSK6_9ZZZZ</name>
<protein>
    <submittedName>
        <fullName evidence="1">Uncharacterized protein</fullName>
    </submittedName>
</protein>
<evidence type="ECO:0000313" key="1">
    <source>
        <dbReference type="EMBL" id="QHT06679.1"/>
    </source>
</evidence>
<sequence>MSSLSVETLQQLIGELRDDRQRLPLSQLKDKYITLSTECPSLFNYCVEEEEVDMELLTVMLTSREKLRAKRLSKLETDMEVSQQIAKRFLYNDTLKEPTEQELKSCKERLIRKYESKIN</sequence>